<organism evidence="22 23">
    <name type="scientific">Hondaea fermentalgiana</name>
    <dbReference type="NCBI Taxonomy" id="2315210"/>
    <lineage>
        <taxon>Eukaryota</taxon>
        <taxon>Sar</taxon>
        <taxon>Stramenopiles</taxon>
        <taxon>Bigyra</taxon>
        <taxon>Labyrinthulomycetes</taxon>
        <taxon>Thraustochytrida</taxon>
        <taxon>Thraustochytriidae</taxon>
        <taxon>Hondaea</taxon>
    </lineage>
</organism>
<evidence type="ECO:0000256" key="16">
    <source>
        <dbReference type="SAM" id="MobiDB-lite"/>
    </source>
</evidence>
<dbReference type="SMART" id="SM00292">
    <property type="entry name" value="BRCT"/>
    <property type="match status" value="1"/>
</dbReference>
<dbReference type="Pfam" id="PF00644">
    <property type="entry name" value="PARP"/>
    <property type="match status" value="1"/>
</dbReference>
<evidence type="ECO:0000256" key="7">
    <source>
        <dbReference type="ARBA" id="ARBA00022765"/>
    </source>
</evidence>
<dbReference type="GO" id="GO:0008270">
    <property type="term" value="F:zinc ion binding"/>
    <property type="evidence" value="ECO:0007669"/>
    <property type="project" value="UniProtKB-KW"/>
</dbReference>
<feature type="domain" description="PARP alpha-helical" evidence="20">
    <location>
        <begin position="679"/>
        <end position="798"/>
    </location>
</feature>
<dbReference type="InterPro" id="IPR049296">
    <property type="entry name" value="PARP1-like_PADR1_N"/>
</dbReference>
<dbReference type="PROSITE" id="PS51059">
    <property type="entry name" value="PARP_CATALYTIC"/>
    <property type="match status" value="1"/>
</dbReference>
<feature type="compositionally biased region" description="Acidic residues" evidence="16">
    <location>
        <begin position="344"/>
        <end position="371"/>
    </location>
</feature>
<evidence type="ECO:0000256" key="10">
    <source>
        <dbReference type="ARBA" id="ARBA00023027"/>
    </source>
</evidence>
<evidence type="ECO:0000256" key="8">
    <source>
        <dbReference type="ARBA" id="ARBA00022771"/>
    </source>
</evidence>
<dbReference type="Gene3D" id="3.30.1740.10">
    <property type="entry name" value="Zinc finger, PARP-type"/>
    <property type="match status" value="1"/>
</dbReference>
<dbReference type="GO" id="GO:1990404">
    <property type="term" value="F:NAD+-protein mono-ADP-ribosyltransferase activity"/>
    <property type="evidence" value="ECO:0007669"/>
    <property type="project" value="TreeGrafter"/>
</dbReference>
<feature type="region of interest" description="Disordered" evidence="16">
    <location>
        <begin position="226"/>
        <end position="408"/>
    </location>
</feature>
<comment type="similarity">
    <text evidence="13">Belongs to the ARTD/PARP family.</text>
</comment>
<feature type="compositionally biased region" description="Basic and acidic residues" evidence="16">
    <location>
        <begin position="385"/>
        <end position="394"/>
    </location>
</feature>
<dbReference type="InterPro" id="IPR008288">
    <property type="entry name" value="PARP"/>
</dbReference>
<dbReference type="SUPFAM" id="SSF142921">
    <property type="entry name" value="WGR domain-like"/>
    <property type="match status" value="1"/>
</dbReference>
<keyword evidence="9" id="KW-0862">Zinc</keyword>
<name>A0A2R5G271_9STRA</name>
<evidence type="ECO:0000256" key="6">
    <source>
        <dbReference type="ARBA" id="ARBA00022737"/>
    </source>
</evidence>
<keyword evidence="23" id="KW-1185">Reference proteome</keyword>
<feature type="region of interest" description="Disordered" evidence="16">
    <location>
        <begin position="1034"/>
        <end position="1059"/>
    </location>
</feature>
<dbReference type="InterPro" id="IPR050800">
    <property type="entry name" value="ARTD/PARP"/>
</dbReference>
<dbReference type="GO" id="GO:0003677">
    <property type="term" value="F:DNA binding"/>
    <property type="evidence" value="ECO:0007669"/>
    <property type="project" value="UniProtKB-KW"/>
</dbReference>
<dbReference type="InterPro" id="IPR001510">
    <property type="entry name" value="Znf_PARP"/>
</dbReference>
<evidence type="ECO:0000256" key="14">
    <source>
        <dbReference type="ARBA" id="ARBA00033987"/>
    </source>
</evidence>
<evidence type="ECO:0000256" key="12">
    <source>
        <dbReference type="ARBA" id="ARBA00023242"/>
    </source>
</evidence>
<evidence type="ECO:0000259" key="20">
    <source>
        <dbReference type="PROSITE" id="PS51060"/>
    </source>
</evidence>
<dbReference type="Pfam" id="PF05406">
    <property type="entry name" value="WGR"/>
    <property type="match status" value="1"/>
</dbReference>
<feature type="region of interest" description="Disordered" evidence="16">
    <location>
        <begin position="71"/>
        <end position="127"/>
    </location>
</feature>
<dbReference type="PROSITE" id="PS00347">
    <property type="entry name" value="ZF_PARP_1"/>
    <property type="match status" value="1"/>
</dbReference>
<dbReference type="Gene3D" id="3.90.640.80">
    <property type="match status" value="1"/>
</dbReference>
<evidence type="ECO:0000256" key="13">
    <source>
        <dbReference type="ARBA" id="ARBA00024347"/>
    </source>
</evidence>
<keyword evidence="12" id="KW-0539">Nucleus</keyword>
<feature type="compositionally biased region" description="Basic residues" evidence="16">
    <location>
        <begin position="236"/>
        <end position="256"/>
    </location>
</feature>
<feature type="domain" description="BRCT" evidence="18">
    <location>
        <begin position="410"/>
        <end position="506"/>
    </location>
</feature>
<keyword evidence="3 15" id="KW-0808">Transferase</keyword>
<accession>A0A2R5G271</accession>
<keyword evidence="10 15" id="KW-0520">NAD</keyword>
<dbReference type="PROSITE" id="PS52007">
    <property type="entry name" value="PADR1"/>
    <property type="match status" value="1"/>
</dbReference>
<feature type="domain" description="WGR" evidence="21">
    <location>
        <begin position="552"/>
        <end position="648"/>
    </location>
</feature>
<dbReference type="OrthoDB" id="2017365at2759"/>
<reference evidence="22 23" key="1">
    <citation type="submission" date="2017-12" db="EMBL/GenBank/DDBJ databases">
        <title>Sequencing, de novo assembly and annotation of complete genome of a new Thraustochytrid species, strain FCC1311.</title>
        <authorList>
            <person name="Sedici K."/>
            <person name="Godart F."/>
            <person name="Aiese Cigliano R."/>
            <person name="Sanseverino W."/>
            <person name="Barakat M."/>
            <person name="Ortet P."/>
            <person name="Marechal E."/>
            <person name="Cagnac O."/>
            <person name="Amato A."/>
        </authorList>
    </citation>
    <scope>NUCLEOTIDE SEQUENCE [LARGE SCALE GENOMIC DNA]</scope>
</reference>
<dbReference type="EC" id="2.4.2.-" evidence="15"/>
<evidence type="ECO:0000313" key="23">
    <source>
        <dbReference type="Proteomes" id="UP000241890"/>
    </source>
</evidence>
<keyword evidence="5" id="KW-0479">Metal-binding</keyword>
<feature type="compositionally biased region" description="Acidic residues" evidence="16">
    <location>
        <begin position="328"/>
        <end position="337"/>
    </location>
</feature>
<comment type="caution">
    <text evidence="22">The sequence shown here is derived from an EMBL/GenBank/DDBJ whole genome shotgun (WGS) entry which is preliminary data.</text>
</comment>
<evidence type="ECO:0000256" key="9">
    <source>
        <dbReference type="ARBA" id="ARBA00022833"/>
    </source>
</evidence>
<dbReference type="PROSITE" id="PS51977">
    <property type="entry name" value="WGR"/>
    <property type="match status" value="1"/>
</dbReference>
<feature type="compositionally biased region" description="Basic residues" evidence="16">
    <location>
        <begin position="266"/>
        <end position="276"/>
    </location>
</feature>
<dbReference type="InParanoid" id="A0A2R5G271"/>
<keyword evidence="2 15" id="KW-0328">Glycosyltransferase</keyword>
<feature type="compositionally biased region" description="Basic and acidic residues" evidence="16">
    <location>
        <begin position="74"/>
        <end position="86"/>
    </location>
</feature>
<dbReference type="GO" id="GO:0051287">
    <property type="term" value="F:NAD binding"/>
    <property type="evidence" value="ECO:0007669"/>
    <property type="project" value="InterPro"/>
</dbReference>
<dbReference type="InterPro" id="IPR036420">
    <property type="entry name" value="BRCT_dom_sf"/>
</dbReference>
<dbReference type="InterPro" id="IPR036930">
    <property type="entry name" value="WGR_dom_sf"/>
</dbReference>
<dbReference type="InterPro" id="IPR001357">
    <property type="entry name" value="BRCT_dom"/>
</dbReference>
<dbReference type="EMBL" id="BEYU01000007">
    <property type="protein sequence ID" value="GBG24635.1"/>
    <property type="molecule type" value="Genomic_DNA"/>
</dbReference>
<feature type="domain" description="PARP catalytic" evidence="19">
    <location>
        <begin position="809"/>
        <end position="1039"/>
    </location>
</feature>
<proteinExistence type="inferred from homology"/>
<evidence type="ECO:0000256" key="2">
    <source>
        <dbReference type="ARBA" id="ARBA00022676"/>
    </source>
</evidence>
<gene>
    <name evidence="22" type="ORF">FCC1311_008542</name>
</gene>
<evidence type="ECO:0000259" key="21">
    <source>
        <dbReference type="PROSITE" id="PS51977"/>
    </source>
</evidence>
<dbReference type="PANTHER" id="PTHR10459">
    <property type="entry name" value="DNA LIGASE"/>
    <property type="match status" value="1"/>
</dbReference>
<feature type="compositionally biased region" description="Acidic residues" evidence="16">
    <location>
        <begin position="518"/>
        <end position="530"/>
    </location>
</feature>
<dbReference type="Pfam" id="PF00645">
    <property type="entry name" value="zf-PARP"/>
    <property type="match status" value="1"/>
</dbReference>
<dbReference type="PROSITE" id="PS50064">
    <property type="entry name" value="ZF_PARP_2"/>
    <property type="match status" value="1"/>
</dbReference>
<dbReference type="InterPro" id="IPR036616">
    <property type="entry name" value="Poly(ADP-ribose)pol_reg_dom_sf"/>
</dbReference>
<feature type="compositionally biased region" description="Low complexity" evidence="16">
    <location>
        <begin position="111"/>
        <end position="127"/>
    </location>
</feature>
<evidence type="ECO:0000256" key="5">
    <source>
        <dbReference type="ARBA" id="ARBA00022723"/>
    </source>
</evidence>
<feature type="region of interest" description="Disordered" evidence="16">
    <location>
        <begin position="506"/>
        <end position="535"/>
    </location>
</feature>
<dbReference type="GO" id="GO:0003950">
    <property type="term" value="F:NAD+ poly-ADP-ribosyltransferase activity"/>
    <property type="evidence" value="ECO:0007669"/>
    <property type="project" value="UniProtKB-UniRule"/>
</dbReference>
<dbReference type="CDD" id="cd07997">
    <property type="entry name" value="WGR_PARP"/>
    <property type="match status" value="1"/>
</dbReference>
<comment type="subcellular location">
    <subcellularLocation>
        <location evidence="1">Nucleus</location>
    </subcellularLocation>
</comment>
<keyword evidence="8" id="KW-0863">Zinc-finger</keyword>
<evidence type="ECO:0000259" key="17">
    <source>
        <dbReference type="PROSITE" id="PS50064"/>
    </source>
</evidence>
<dbReference type="Gene3D" id="1.20.142.10">
    <property type="entry name" value="Poly(ADP-ribose) polymerase, regulatory domain"/>
    <property type="match status" value="1"/>
</dbReference>
<dbReference type="Gene3D" id="3.90.228.10">
    <property type="match status" value="1"/>
</dbReference>
<evidence type="ECO:0000259" key="18">
    <source>
        <dbReference type="PROSITE" id="PS50172"/>
    </source>
</evidence>
<sequence length="1059" mass="117384">MGDARFVTDYAKSSRSTCRKCNEKIEKGILRLAMMVQSTVRDGKDPHWHHFDCFFAKPRGISSTAMLKGFGGLRPDDQHRVTEGIEGKTASKGTKRKSTAENSPKNKKAKAASTEKSSSEAEAAAPNAPFAAQSKAFWTIKDELDAHASLAELKSMLKRNRIHTKGGERKDTLVPRVAKLIQFGVPPKCSACESPWRLRFNEDSGLWYCGFRLEYSRCPYTIPPQELATEPFSLPKPKKKKKKTTKKKQPQQKKKSAAATTTTKAVKNKVSTKKAPAHANSARQKASEPTTGTSTRVTRRFTRLTRSALRALAEKDDEEEEEKKQEQEENDGGDENADTNVNAAEDDENEDADDMEIDQQGQEEEEEEEEKEVVGTPFEQSIARLGKEFAEPRKPVGKSEGAPAEAASTEPAKIFSGYIFSHARPAKELAKSELGDVRKLIEDNGGTWSARVTSQVHFLIEDPKKYSAKASKVKTALKHDVHVVRESFIKQSISNKTLLDSGKFRLDAKRPSGNHPDQDDDEIDAEEEEKEVVPEGARVAVHKSARKALGDAARVLDLGGDNVYHAVLSKADIEKNQNSFYKIQVVSLHHAYHVSCEYGRTGTNIRNNKLTPCRSGVEAKNEFERIFLDKTGNEWKNHRHFEKQAGKFEFIETRLLDATEVARALAAKNPSAASKHIAECKLHSRVVDLVELIFDKKLMESAMMEMEIDLQKFPLGALTTQHVDKGYKTLSEIADVLGETSPRDAAHRKQQLLALSNKFFHLIPSQSISLIDSDEMVKKKVELVDALRDMEVAARFLSDEDAAARSTRSEAEEKYDKLKTRLDPLEVDGVDWKRLDEWVQNTSRSSLGGFGASRGGLKLVDAYAVDREGEEARFGKSSGLDNHKLLWHGSRTTNYCGILSQGLRIAPPEAPRSGYRFGKGVYFADLISKSAAYCRTAGSSDMLIMACEVALGTEYEAYRDEYMEKPRPGTNSTHAMGSRVPDPKCDLVTGDGITIPSGPPINSGVRSSCSANEFIVYDISQIRIRYLLRLSTDSSKSAPAKGPVVLPTGEDVTPKPALV</sequence>
<dbReference type="GO" id="GO:0006302">
    <property type="term" value="P:double-strand break repair"/>
    <property type="evidence" value="ECO:0007669"/>
    <property type="project" value="TreeGrafter"/>
</dbReference>
<dbReference type="SUPFAM" id="SSF47587">
    <property type="entry name" value="Domain of poly(ADP-ribose) polymerase"/>
    <property type="match status" value="1"/>
</dbReference>
<evidence type="ECO:0000313" key="22">
    <source>
        <dbReference type="EMBL" id="GBG24635.1"/>
    </source>
</evidence>
<keyword evidence="4" id="KW-0548">Nucleotidyltransferase</keyword>
<dbReference type="PROSITE" id="PS50172">
    <property type="entry name" value="BRCT"/>
    <property type="match status" value="1"/>
</dbReference>
<evidence type="ECO:0000256" key="3">
    <source>
        <dbReference type="ARBA" id="ARBA00022679"/>
    </source>
</evidence>
<feature type="domain" description="PARP-type" evidence="17">
    <location>
        <begin position="6"/>
        <end position="89"/>
    </location>
</feature>
<dbReference type="GO" id="GO:0005730">
    <property type="term" value="C:nucleolus"/>
    <property type="evidence" value="ECO:0007669"/>
    <property type="project" value="TreeGrafter"/>
</dbReference>
<dbReference type="SUPFAM" id="SSF56399">
    <property type="entry name" value="ADP-ribosylation"/>
    <property type="match status" value="1"/>
</dbReference>
<comment type="catalytic activity">
    <reaction evidence="14">
        <text>NAD(+) + (ADP-D-ribosyl)n-acceptor = nicotinamide + (ADP-D-ribosyl)n+1-acceptor + H(+).</text>
        <dbReference type="EC" id="2.4.2.30"/>
    </reaction>
</comment>
<evidence type="ECO:0000256" key="15">
    <source>
        <dbReference type="RuleBase" id="RU362114"/>
    </source>
</evidence>
<dbReference type="InterPro" id="IPR008893">
    <property type="entry name" value="WGR_domain"/>
</dbReference>
<evidence type="ECO:0000259" key="19">
    <source>
        <dbReference type="PROSITE" id="PS51059"/>
    </source>
</evidence>
<dbReference type="Proteomes" id="UP000241890">
    <property type="component" value="Unassembled WGS sequence"/>
</dbReference>
<dbReference type="InterPro" id="IPR036957">
    <property type="entry name" value="Znf_PARP_sf"/>
</dbReference>
<protein>
    <recommendedName>
        <fullName evidence="15">Poly [ADP-ribose] polymerase</fullName>
        <shortName evidence="15">PARP</shortName>
        <ecNumber evidence="15">2.4.2.-</ecNumber>
    </recommendedName>
</protein>
<evidence type="ECO:0000256" key="1">
    <source>
        <dbReference type="ARBA" id="ARBA00004123"/>
    </source>
</evidence>
<dbReference type="PROSITE" id="PS51060">
    <property type="entry name" value="PARP_ALPHA_HD"/>
    <property type="match status" value="1"/>
</dbReference>
<dbReference type="Pfam" id="PF02877">
    <property type="entry name" value="PARP_reg"/>
    <property type="match status" value="1"/>
</dbReference>
<dbReference type="InterPro" id="IPR004102">
    <property type="entry name" value="Poly(ADP-ribose)pol_reg_dom"/>
</dbReference>
<dbReference type="SMART" id="SM00773">
    <property type="entry name" value="WGR"/>
    <property type="match status" value="1"/>
</dbReference>
<dbReference type="SUPFAM" id="SSF52113">
    <property type="entry name" value="BRCT domain"/>
    <property type="match status" value="1"/>
</dbReference>
<dbReference type="GO" id="GO:0016779">
    <property type="term" value="F:nucleotidyltransferase activity"/>
    <property type="evidence" value="ECO:0007669"/>
    <property type="project" value="UniProtKB-KW"/>
</dbReference>
<dbReference type="FunFam" id="1.20.142.10:FF:000002">
    <property type="entry name" value="Poly [ADP-ribose] polymerase"/>
    <property type="match status" value="1"/>
</dbReference>
<dbReference type="GO" id="GO:0070212">
    <property type="term" value="P:protein poly-ADP-ribosylation"/>
    <property type="evidence" value="ECO:0007669"/>
    <property type="project" value="TreeGrafter"/>
</dbReference>
<dbReference type="Pfam" id="PF21728">
    <property type="entry name" value="PADR1_N"/>
    <property type="match status" value="1"/>
</dbReference>
<evidence type="ECO:0000256" key="11">
    <source>
        <dbReference type="ARBA" id="ARBA00023125"/>
    </source>
</evidence>
<keyword evidence="7" id="KW-0013">ADP-ribosylation</keyword>
<evidence type="ECO:0000256" key="4">
    <source>
        <dbReference type="ARBA" id="ARBA00022695"/>
    </source>
</evidence>
<dbReference type="SUPFAM" id="SSF57716">
    <property type="entry name" value="Glucocorticoid receptor-like (DNA-binding domain)"/>
    <property type="match status" value="1"/>
</dbReference>
<dbReference type="PANTHER" id="PTHR10459:SF60">
    <property type="entry name" value="POLY [ADP-RIBOSE] POLYMERASE 2"/>
    <property type="match status" value="1"/>
</dbReference>
<dbReference type="SMART" id="SM01336">
    <property type="entry name" value="zf-PARP"/>
    <property type="match status" value="1"/>
</dbReference>
<keyword evidence="6" id="KW-0677">Repeat</keyword>
<dbReference type="InterPro" id="IPR012317">
    <property type="entry name" value="Poly(ADP-ribose)pol_cat_dom"/>
</dbReference>
<dbReference type="CDD" id="cd01437">
    <property type="entry name" value="parp_like"/>
    <property type="match status" value="1"/>
</dbReference>
<dbReference type="AlphaFoldDB" id="A0A2R5G271"/>
<dbReference type="PIRSF" id="PIRSF000489">
    <property type="entry name" value="NAD_ADPRT"/>
    <property type="match status" value="1"/>
</dbReference>
<keyword evidence="11" id="KW-0238">DNA-binding</keyword>
<dbReference type="Pfam" id="PF00533">
    <property type="entry name" value="BRCT"/>
    <property type="match status" value="1"/>
</dbReference>
<dbReference type="Gene3D" id="3.40.50.10190">
    <property type="entry name" value="BRCT domain"/>
    <property type="match status" value="1"/>
</dbReference>